<accession>A0A2C9DAP2</accession>
<dbReference type="EMBL" id="LT960614">
    <property type="protein sequence ID" value="SON56811.1"/>
    <property type="molecule type" value="Genomic_DNA"/>
</dbReference>
<sequence length="179" mass="18447">MTQPALALPTSFVEDADILRAPDDKAYREAMARVASAVHVITTDGPAGRAGMTATAVSSVTDTPPTLLVCVKRTTAAYPALVANGQFCVNTLAADMEAVAAAFGGKTAMDERFAAGDWYDLATGSPALVGALSSFACRVTARHSVGTHDVFYGEVVAIGLGQPSGGLSYFARGYRTLAP</sequence>
<dbReference type="InterPro" id="IPR012349">
    <property type="entry name" value="Split_barrel_FMN-bd"/>
</dbReference>
<dbReference type="SUPFAM" id="SSF50475">
    <property type="entry name" value="FMN-binding split barrel"/>
    <property type="match status" value="1"/>
</dbReference>
<proteinExistence type="predicted"/>
<dbReference type="GO" id="GO:0006208">
    <property type="term" value="P:pyrimidine nucleobase catabolic process"/>
    <property type="evidence" value="ECO:0007669"/>
    <property type="project" value="TreeGrafter"/>
</dbReference>
<dbReference type="OrthoDB" id="9789254at2"/>
<dbReference type="Pfam" id="PF01613">
    <property type="entry name" value="Flavin_Reduct"/>
    <property type="match status" value="1"/>
</dbReference>
<name>A0A2C9DAP2_9HYPH</name>
<dbReference type="KEGG" id="hdi:HDIA_3270"/>
<dbReference type="RefSeq" id="WP_099557149.1">
    <property type="nucleotide sequence ID" value="NZ_LT960614.1"/>
</dbReference>
<dbReference type="Gene3D" id="2.30.110.10">
    <property type="entry name" value="Electron Transport, Fmn-binding Protein, Chain A"/>
    <property type="match status" value="1"/>
</dbReference>
<evidence type="ECO:0000313" key="3">
    <source>
        <dbReference type="EMBL" id="SON56811.1"/>
    </source>
</evidence>
<evidence type="ECO:0000256" key="1">
    <source>
        <dbReference type="ARBA" id="ARBA00023002"/>
    </source>
</evidence>
<dbReference type="AlphaFoldDB" id="A0A2C9DAP2"/>
<dbReference type="EC" id="1.5.1.42" evidence="3"/>
<dbReference type="SMART" id="SM00903">
    <property type="entry name" value="Flavin_Reduct"/>
    <property type="match status" value="1"/>
</dbReference>
<protein>
    <submittedName>
        <fullName evidence="3">FMN reductase (NADH) RutF</fullName>
        <ecNumber evidence="3">1.5.1.42</ecNumber>
    </submittedName>
</protein>
<gene>
    <name evidence="3" type="primary">rutF_3</name>
    <name evidence="3" type="ORF">HDIA_3270</name>
</gene>
<dbReference type="GO" id="GO:0042602">
    <property type="term" value="F:riboflavin reductase (NADPH) activity"/>
    <property type="evidence" value="ECO:0007669"/>
    <property type="project" value="TreeGrafter"/>
</dbReference>
<dbReference type="PANTHER" id="PTHR30466">
    <property type="entry name" value="FLAVIN REDUCTASE"/>
    <property type="match status" value="1"/>
</dbReference>
<dbReference type="InterPro" id="IPR002563">
    <property type="entry name" value="Flavin_Rdtase-like_dom"/>
</dbReference>
<reference evidence="4" key="1">
    <citation type="submission" date="2017-09" db="EMBL/GenBank/DDBJ databases">
        <title>Genome sequence of Nannocystis excedens DSM 71.</title>
        <authorList>
            <person name="Blom J."/>
        </authorList>
    </citation>
    <scope>NUCLEOTIDE SEQUENCE [LARGE SCALE GENOMIC DNA]</scope>
    <source>
        <strain evidence="4">type strain: E19</strain>
    </source>
</reference>
<dbReference type="InterPro" id="IPR050268">
    <property type="entry name" value="NADH-dep_flavin_reductase"/>
</dbReference>
<keyword evidence="4" id="KW-1185">Reference proteome</keyword>
<evidence type="ECO:0000313" key="4">
    <source>
        <dbReference type="Proteomes" id="UP000223606"/>
    </source>
</evidence>
<dbReference type="Proteomes" id="UP000223606">
    <property type="component" value="Chromosome 1"/>
</dbReference>
<dbReference type="GO" id="GO:0052874">
    <property type="term" value="F:FMN reductase (NADH) activity"/>
    <property type="evidence" value="ECO:0007669"/>
    <property type="project" value="UniProtKB-EC"/>
</dbReference>
<organism evidence="3 4">
    <name type="scientific">Hartmannibacter diazotrophicus</name>
    <dbReference type="NCBI Taxonomy" id="1482074"/>
    <lineage>
        <taxon>Bacteria</taxon>
        <taxon>Pseudomonadati</taxon>
        <taxon>Pseudomonadota</taxon>
        <taxon>Alphaproteobacteria</taxon>
        <taxon>Hyphomicrobiales</taxon>
        <taxon>Pleomorphomonadaceae</taxon>
        <taxon>Hartmannibacter</taxon>
    </lineage>
</organism>
<feature type="domain" description="Flavin reductase like" evidence="2">
    <location>
        <begin position="31"/>
        <end position="176"/>
    </location>
</feature>
<keyword evidence="1 3" id="KW-0560">Oxidoreductase</keyword>
<dbReference type="PANTHER" id="PTHR30466:SF1">
    <property type="entry name" value="FMN REDUCTASE (NADH) RUTF"/>
    <property type="match status" value="1"/>
</dbReference>
<dbReference type="GO" id="GO:0010181">
    <property type="term" value="F:FMN binding"/>
    <property type="evidence" value="ECO:0007669"/>
    <property type="project" value="InterPro"/>
</dbReference>
<evidence type="ECO:0000259" key="2">
    <source>
        <dbReference type="SMART" id="SM00903"/>
    </source>
</evidence>